<dbReference type="CDD" id="cd06260">
    <property type="entry name" value="DUF820-like"/>
    <property type="match status" value="1"/>
</dbReference>
<evidence type="ECO:0000259" key="1">
    <source>
        <dbReference type="Pfam" id="PF05685"/>
    </source>
</evidence>
<dbReference type="SUPFAM" id="SSF52980">
    <property type="entry name" value="Restriction endonuclease-like"/>
    <property type="match status" value="1"/>
</dbReference>
<dbReference type="InterPro" id="IPR008538">
    <property type="entry name" value="Uma2"/>
</dbReference>
<dbReference type="PANTHER" id="PTHR35400:SF3">
    <property type="entry name" value="SLL1072 PROTEIN"/>
    <property type="match status" value="1"/>
</dbReference>
<keyword evidence="2" id="KW-0540">Nuclease</keyword>
<proteinExistence type="predicted"/>
<dbReference type="PANTHER" id="PTHR35400">
    <property type="entry name" value="SLR1083 PROTEIN"/>
    <property type="match status" value="1"/>
</dbReference>
<evidence type="ECO:0000313" key="2">
    <source>
        <dbReference type="EMBL" id="MFK4266930.1"/>
    </source>
</evidence>
<accession>A0ABW8LLY1</accession>
<name>A0ABW8LLY1_9ACTN</name>
<dbReference type="InterPro" id="IPR011335">
    <property type="entry name" value="Restrct_endonuc-II-like"/>
</dbReference>
<reference evidence="2 3" key="1">
    <citation type="submission" date="2024-11" db="EMBL/GenBank/DDBJ databases">
        <title>The Natural Products Discovery Center: Release of the First 8490 Sequenced Strains for Exploring Actinobacteria Biosynthetic Diversity.</title>
        <authorList>
            <person name="Kalkreuter E."/>
            <person name="Kautsar S.A."/>
            <person name="Yang D."/>
            <person name="Bader C.D."/>
            <person name="Teijaro C.N."/>
            <person name="Fluegel L."/>
            <person name="Davis C.M."/>
            <person name="Simpson J.R."/>
            <person name="Lauterbach L."/>
            <person name="Steele A.D."/>
            <person name="Gui C."/>
            <person name="Meng S."/>
            <person name="Li G."/>
            <person name="Viehrig K."/>
            <person name="Ye F."/>
            <person name="Su P."/>
            <person name="Kiefer A.F."/>
            <person name="Nichols A."/>
            <person name="Cepeda A.J."/>
            <person name="Yan W."/>
            <person name="Fan B."/>
            <person name="Jiang Y."/>
            <person name="Adhikari A."/>
            <person name="Zheng C.-J."/>
            <person name="Schuster L."/>
            <person name="Cowan T.M."/>
            <person name="Smanski M.J."/>
            <person name="Chevrette M.G."/>
            <person name="De Carvalho L.P.S."/>
            <person name="Shen B."/>
        </authorList>
    </citation>
    <scope>NUCLEOTIDE SEQUENCE [LARGE SCALE GENOMIC DNA]</scope>
    <source>
        <strain evidence="2 3">NPDC020863</strain>
    </source>
</reference>
<evidence type="ECO:0000313" key="3">
    <source>
        <dbReference type="Proteomes" id="UP001620295"/>
    </source>
</evidence>
<comment type="caution">
    <text evidence="2">The sequence shown here is derived from an EMBL/GenBank/DDBJ whole genome shotgun (WGS) entry which is preliminary data.</text>
</comment>
<keyword evidence="2" id="KW-0255">Endonuclease</keyword>
<keyword evidence="3" id="KW-1185">Reference proteome</keyword>
<dbReference type="EMBL" id="JBJDQH010000006">
    <property type="protein sequence ID" value="MFK4266930.1"/>
    <property type="molecule type" value="Genomic_DNA"/>
</dbReference>
<sequence length="180" mass="20071">MSVQDDILWQTAERAAGEFEGFKIEVVGDRIVMTPQSSIQSWTILDVQVAAMSSGIDKSRLLSDVMIQFPGEPPRVPDVTILEEGAAEPFSYDDVLTAIEIVSTKNDGNDYEIKVRQYARFGIPICLIIDPFLGQCTLLTRPKDDTYASRDDYTYGETVTLHLADGSKVDIPTDKFKRKS</sequence>
<feature type="domain" description="Putative restriction endonuclease" evidence="1">
    <location>
        <begin position="18"/>
        <end position="161"/>
    </location>
</feature>
<dbReference type="Gene3D" id="3.90.1570.10">
    <property type="entry name" value="tt1808, chain A"/>
    <property type="match status" value="1"/>
</dbReference>
<dbReference type="Pfam" id="PF05685">
    <property type="entry name" value="Uma2"/>
    <property type="match status" value="1"/>
</dbReference>
<protein>
    <submittedName>
        <fullName evidence="2">Uma2 family endonuclease</fullName>
    </submittedName>
</protein>
<dbReference type="GO" id="GO:0004519">
    <property type="term" value="F:endonuclease activity"/>
    <property type="evidence" value="ECO:0007669"/>
    <property type="project" value="UniProtKB-KW"/>
</dbReference>
<keyword evidence="2" id="KW-0378">Hydrolase</keyword>
<dbReference type="InterPro" id="IPR012296">
    <property type="entry name" value="Nuclease_put_TT1808"/>
</dbReference>
<gene>
    <name evidence="2" type="ORF">ACI2L5_18590</name>
</gene>
<organism evidence="2 3">
    <name type="scientific">Streptomyces milbemycinicus</name>
    <dbReference type="NCBI Taxonomy" id="476552"/>
    <lineage>
        <taxon>Bacteria</taxon>
        <taxon>Bacillati</taxon>
        <taxon>Actinomycetota</taxon>
        <taxon>Actinomycetes</taxon>
        <taxon>Kitasatosporales</taxon>
        <taxon>Streptomycetaceae</taxon>
        <taxon>Streptomyces</taxon>
    </lineage>
</organism>
<dbReference type="Proteomes" id="UP001620295">
    <property type="component" value="Unassembled WGS sequence"/>
</dbReference>
<dbReference type="RefSeq" id="WP_404746663.1">
    <property type="nucleotide sequence ID" value="NZ_JBJDQH010000006.1"/>
</dbReference>